<dbReference type="PANTHER" id="PTHR37302:SF3">
    <property type="entry name" value="DAMAGE-INDUCIBLE PROTEIN DINB"/>
    <property type="match status" value="1"/>
</dbReference>
<evidence type="ECO:0000256" key="1">
    <source>
        <dbReference type="ARBA" id="ARBA00008635"/>
    </source>
</evidence>
<dbReference type="Gene3D" id="1.20.120.450">
    <property type="entry name" value="dinb family like domain"/>
    <property type="match status" value="1"/>
</dbReference>
<organism evidence="3 4">
    <name type="scientific">Neoaquamicrobium sediminum</name>
    <dbReference type="NCBI Taxonomy" id="1849104"/>
    <lineage>
        <taxon>Bacteria</taxon>
        <taxon>Pseudomonadati</taxon>
        <taxon>Pseudomonadota</taxon>
        <taxon>Alphaproteobacteria</taxon>
        <taxon>Hyphomicrobiales</taxon>
        <taxon>Phyllobacteriaceae</taxon>
        <taxon>Neoaquamicrobium</taxon>
    </lineage>
</organism>
<sequence>MASLTAHFSAMARNNRWSNHVLLRAVCSLQPGEFEAERTSFFPSIAETLNHNLAIDRYYLDALAQGGVGPAAFHVFEPYREPQALTDAQRAQDEALMAFCDRLGESDLDRSVITDRGRNGQIPERIDNLLAHLFQHQIHHRGQVHAMLAGTSVKPPQLDEFFLDYDRDPEIARMGLL</sequence>
<comment type="caution">
    <text evidence="3">The sequence shown here is derived from an EMBL/GenBank/DDBJ whole genome shotgun (WGS) entry which is preliminary data.</text>
</comment>
<reference evidence="3 4" key="1">
    <citation type="submission" date="2024-01" db="EMBL/GenBank/DDBJ databases">
        <title>New evidence supports the origin of RcGTA from prophage.</title>
        <authorList>
            <person name="Xu Y."/>
            <person name="Liu B."/>
            <person name="Chen F."/>
        </authorList>
    </citation>
    <scope>NUCLEOTIDE SEQUENCE [LARGE SCALE GENOMIC DNA]</scope>
    <source>
        <strain evidence="3 4">CBW1107-2</strain>
    </source>
</reference>
<proteinExistence type="inferred from homology"/>
<evidence type="ECO:0000313" key="4">
    <source>
        <dbReference type="Proteomes" id="UP001559025"/>
    </source>
</evidence>
<dbReference type="PANTHER" id="PTHR37302">
    <property type="entry name" value="SLR1116 PROTEIN"/>
    <property type="match status" value="1"/>
</dbReference>
<keyword evidence="2" id="KW-0479">Metal-binding</keyword>
<accession>A0ABV3WR73</accession>
<dbReference type="EMBL" id="JAZHFV010000002">
    <property type="protein sequence ID" value="MEX4007150.1"/>
    <property type="molecule type" value="Genomic_DNA"/>
</dbReference>
<protein>
    <submittedName>
        <fullName evidence="3">DinB family protein</fullName>
    </submittedName>
</protein>
<dbReference type="InterPro" id="IPR034660">
    <property type="entry name" value="DinB/YfiT-like"/>
</dbReference>
<name>A0ABV3WR73_9HYPH</name>
<evidence type="ECO:0000256" key="2">
    <source>
        <dbReference type="ARBA" id="ARBA00022723"/>
    </source>
</evidence>
<comment type="similarity">
    <text evidence="1">Belongs to the DinB family.</text>
</comment>
<dbReference type="Proteomes" id="UP001559025">
    <property type="component" value="Unassembled WGS sequence"/>
</dbReference>
<keyword evidence="4" id="KW-1185">Reference proteome</keyword>
<dbReference type="SUPFAM" id="SSF109854">
    <property type="entry name" value="DinB/YfiT-like putative metalloenzymes"/>
    <property type="match status" value="1"/>
</dbReference>
<dbReference type="Pfam" id="PF05163">
    <property type="entry name" value="DinB"/>
    <property type="match status" value="1"/>
</dbReference>
<dbReference type="RefSeq" id="WP_368802358.1">
    <property type="nucleotide sequence ID" value="NZ_JAZHFV010000002.1"/>
</dbReference>
<dbReference type="InterPro" id="IPR007837">
    <property type="entry name" value="DinB"/>
</dbReference>
<gene>
    <name evidence="3" type="ORF">V1479_07530</name>
</gene>
<evidence type="ECO:0000313" key="3">
    <source>
        <dbReference type="EMBL" id="MEX4007150.1"/>
    </source>
</evidence>